<reference evidence="3" key="1">
    <citation type="journal article" date="2019" name="Int. J. Syst. Evol. Microbiol.">
        <title>The Global Catalogue of Microorganisms (GCM) 10K type strain sequencing project: providing services to taxonomists for standard genome sequencing and annotation.</title>
        <authorList>
            <consortium name="The Broad Institute Genomics Platform"/>
            <consortium name="The Broad Institute Genome Sequencing Center for Infectious Disease"/>
            <person name="Wu L."/>
            <person name="Ma J."/>
        </authorList>
    </citation>
    <scope>NUCLEOTIDE SEQUENCE [LARGE SCALE GENOMIC DNA]</scope>
    <source>
        <strain evidence="3">JCM 18401</strain>
    </source>
</reference>
<dbReference type="Proteomes" id="UP001499988">
    <property type="component" value="Unassembled WGS sequence"/>
</dbReference>
<feature type="transmembrane region" description="Helical" evidence="1">
    <location>
        <begin position="90"/>
        <end position="108"/>
    </location>
</feature>
<dbReference type="RefSeq" id="WP_345336005.1">
    <property type="nucleotide sequence ID" value="NZ_BAABJZ010000089.1"/>
</dbReference>
<evidence type="ECO:0000313" key="3">
    <source>
        <dbReference type="Proteomes" id="UP001499988"/>
    </source>
</evidence>
<evidence type="ECO:0000256" key="1">
    <source>
        <dbReference type="SAM" id="Phobius"/>
    </source>
</evidence>
<proteinExistence type="predicted"/>
<gene>
    <name evidence="2" type="ORF">GCM10023333_27620</name>
</gene>
<dbReference type="EMBL" id="BAABJZ010000089">
    <property type="protein sequence ID" value="GAA4892841.1"/>
    <property type="molecule type" value="Genomic_DNA"/>
</dbReference>
<accession>A0ABP9F309</accession>
<evidence type="ECO:0000313" key="2">
    <source>
        <dbReference type="EMBL" id="GAA4892841.1"/>
    </source>
</evidence>
<comment type="caution">
    <text evidence="2">The sequence shown here is derived from an EMBL/GenBank/DDBJ whole genome shotgun (WGS) entry which is preliminary data.</text>
</comment>
<feature type="transmembrane region" description="Helical" evidence="1">
    <location>
        <begin position="12"/>
        <end position="27"/>
    </location>
</feature>
<sequence>MLAKHFYEAKPFALLSVGIFLITWFPLGSMGQLFSLLLFFCGATIWVMRSEYRRQDSDARGGIWPESVYEFLPFVHVASAAGMVSWHPPLFWLFVAVLLGGRGLYTWLMRIRYRSHRRVFAYGSALGY</sequence>
<name>A0ABP9F309_9GAMM</name>
<organism evidence="2 3">
    <name type="scientific">Ferrimonas pelagia</name>
    <dbReference type="NCBI Taxonomy" id="1177826"/>
    <lineage>
        <taxon>Bacteria</taxon>
        <taxon>Pseudomonadati</taxon>
        <taxon>Pseudomonadota</taxon>
        <taxon>Gammaproteobacteria</taxon>
        <taxon>Alteromonadales</taxon>
        <taxon>Ferrimonadaceae</taxon>
        <taxon>Ferrimonas</taxon>
    </lineage>
</organism>
<keyword evidence="1" id="KW-0812">Transmembrane</keyword>
<protein>
    <submittedName>
        <fullName evidence="2">Uncharacterized protein</fullName>
    </submittedName>
</protein>
<keyword evidence="1" id="KW-0472">Membrane</keyword>
<keyword evidence="1" id="KW-1133">Transmembrane helix</keyword>
<keyword evidence="3" id="KW-1185">Reference proteome</keyword>